<feature type="binding site" evidence="7">
    <location>
        <position position="126"/>
    </location>
    <ligand>
        <name>Zn(2+)</name>
        <dbReference type="ChEBI" id="CHEBI:29105"/>
    </ligand>
</feature>
<protein>
    <submittedName>
        <fullName evidence="9">N-acetylglucosamine-6-phosphate deacetylase</fullName>
    </submittedName>
</protein>
<gene>
    <name evidence="9" type="primary">nagA</name>
    <name evidence="9" type="ORF">ESOMN_v1c03480</name>
</gene>
<keyword evidence="10" id="KW-1185">Reference proteome</keyword>
<dbReference type="EMBL" id="CP024965">
    <property type="protein sequence ID" value="ATZ18730.1"/>
    <property type="molecule type" value="Genomic_DNA"/>
</dbReference>
<dbReference type="PIRSF" id="PIRSF038994">
    <property type="entry name" value="NagA"/>
    <property type="match status" value="1"/>
</dbReference>
<dbReference type="Gene3D" id="3.20.20.140">
    <property type="entry name" value="Metal-dependent hydrolases"/>
    <property type="match status" value="1"/>
</dbReference>
<feature type="domain" description="Amidohydrolase-related" evidence="8">
    <location>
        <begin position="46"/>
        <end position="376"/>
    </location>
</feature>
<dbReference type="GO" id="GO:0008448">
    <property type="term" value="F:N-acetylglucosamine-6-phosphate deacetylase activity"/>
    <property type="evidence" value="ECO:0007669"/>
    <property type="project" value="InterPro"/>
</dbReference>
<dbReference type="Gene3D" id="2.30.40.10">
    <property type="entry name" value="Urease, subunit C, domain 1"/>
    <property type="match status" value="1"/>
</dbReference>
<keyword evidence="2 7" id="KW-0479">Metal-binding</keyword>
<dbReference type="NCBIfam" id="TIGR00221">
    <property type="entry name" value="nagA"/>
    <property type="match status" value="1"/>
</dbReference>
<evidence type="ECO:0000313" key="10">
    <source>
        <dbReference type="Proteomes" id="UP000232230"/>
    </source>
</evidence>
<sequence length="383" mass="42454">MILKNGKIVLEHKIIEKGYLVIHDKKIIDIVEGTTDEFGVDLKGNWVLPGFIDCHVHGGYGVDFETGDTNRFEHFALNVGKEGITKYCQASITNSLGFTNKIYKEFGDFMSKSNKQGAICLGAHMEGPFISPAKKGAHDPKLLINPDIEITKHWNELAKNNIKIITYAGELQDGSYTKYLIENDILPSIGHTDMLAQEFDKDWKLGVKHITHLFNGMSGVDHYRPGLAVAALNHDDVVVEVISDGIHLQPEILKMIFDHKGPDKISIITDAMNAKGLPDGEYKIGQLPVIKTGMKVALKDSGVLAAAGATYDHNVRVYYNTCKMEMTDLIKMTSINAAKQLNVYEQTGSLAPNKLADIVVLDKNLKVLKTIAEGRVIFENNEY</sequence>
<comment type="similarity">
    <text evidence="1 5">Belongs to the metallo-dependent hydrolases superfamily. NagA family.</text>
</comment>
<keyword evidence="3 5" id="KW-0378">Hydrolase</keyword>
<evidence type="ECO:0000256" key="2">
    <source>
        <dbReference type="ARBA" id="ARBA00022723"/>
    </source>
</evidence>
<dbReference type="Pfam" id="PF01979">
    <property type="entry name" value="Amidohydro_1"/>
    <property type="match status" value="1"/>
</dbReference>
<feature type="binding site" evidence="7">
    <location>
        <position position="191"/>
    </location>
    <ligand>
        <name>Zn(2+)</name>
        <dbReference type="ChEBI" id="CHEBI:29105"/>
    </ligand>
</feature>
<dbReference type="AlphaFoldDB" id="A0A2K8NY30"/>
<dbReference type="PANTHER" id="PTHR11113">
    <property type="entry name" value="N-ACETYLGLUCOSAMINE-6-PHOSPHATE DEACETYLASE"/>
    <property type="match status" value="1"/>
</dbReference>
<accession>A0A2K8NY30</accession>
<dbReference type="InterPro" id="IPR006680">
    <property type="entry name" value="Amidohydro-rel"/>
</dbReference>
<dbReference type="Proteomes" id="UP000232230">
    <property type="component" value="Chromosome"/>
</dbReference>
<dbReference type="InterPro" id="IPR011059">
    <property type="entry name" value="Metal-dep_hydrolase_composite"/>
</dbReference>
<proteinExistence type="inferred from homology"/>
<dbReference type="RefSeq" id="WP_024863253.1">
    <property type="nucleotide sequence ID" value="NZ_CP024965.1"/>
</dbReference>
<dbReference type="GO" id="GO:0006046">
    <property type="term" value="P:N-acetylglucosamine catabolic process"/>
    <property type="evidence" value="ECO:0007669"/>
    <property type="project" value="TreeGrafter"/>
</dbReference>
<dbReference type="GO" id="GO:0046872">
    <property type="term" value="F:metal ion binding"/>
    <property type="evidence" value="ECO:0007669"/>
    <property type="project" value="UniProtKB-KW"/>
</dbReference>
<feature type="active site" description="Proton donor/acceptor" evidence="6">
    <location>
        <position position="270"/>
    </location>
</feature>
<evidence type="ECO:0000313" key="9">
    <source>
        <dbReference type="EMBL" id="ATZ18730.1"/>
    </source>
</evidence>
<comment type="cofactor">
    <cofactor evidence="7">
        <name>a divalent metal cation</name>
        <dbReference type="ChEBI" id="CHEBI:60240"/>
    </cofactor>
    <text evidence="7">Binds 1 divalent metal cation per subunit.</text>
</comment>
<dbReference type="CDD" id="cd00854">
    <property type="entry name" value="NagA"/>
    <property type="match status" value="1"/>
</dbReference>
<organism evidence="9 10">
    <name type="scientific">Williamsoniiplasma somnilux</name>
    <dbReference type="NCBI Taxonomy" id="215578"/>
    <lineage>
        <taxon>Bacteria</taxon>
        <taxon>Bacillati</taxon>
        <taxon>Mycoplasmatota</taxon>
        <taxon>Mollicutes</taxon>
        <taxon>Entomoplasmatales</taxon>
        <taxon>Williamsoniiplasma</taxon>
    </lineage>
</organism>
<evidence type="ECO:0000256" key="5">
    <source>
        <dbReference type="PIRNR" id="PIRNR038994"/>
    </source>
</evidence>
<dbReference type="PANTHER" id="PTHR11113:SF14">
    <property type="entry name" value="N-ACETYLGLUCOSAMINE-6-PHOSPHATE DEACETYLASE"/>
    <property type="match status" value="1"/>
</dbReference>
<keyword evidence="4 5" id="KW-0119">Carbohydrate metabolism</keyword>
<evidence type="ECO:0000256" key="3">
    <source>
        <dbReference type="ARBA" id="ARBA00022801"/>
    </source>
</evidence>
<evidence type="ECO:0000256" key="4">
    <source>
        <dbReference type="ARBA" id="ARBA00023277"/>
    </source>
</evidence>
<reference evidence="9 10" key="1">
    <citation type="submission" date="2017-11" db="EMBL/GenBank/DDBJ databases">
        <title>Genome sequence of Entomoplasma somnilux PYAN-1 (ATCC 49194).</title>
        <authorList>
            <person name="Lo W.-S."/>
            <person name="Gasparich G.E."/>
            <person name="Kuo C.-H."/>
        </authorList>
    </citation>
    <scope>NUCLEOTIDE SEQUENCE [LARGE SCALE GENOMIC DNA]</scope>
    <source>
        <strain evidence="9 10">PYAN-1</strain>
    </source>
</reference>
<dbReference type="InterPro" id="IPR003764">
    <property type="entry name" value="GlcNAc_6-P_deAcase"/>
</dbReference>
<dbReference type="KEGG" id="esx:ESOMN_v1c03480"/>
<evidence type="ECO:0000259" key="8">
    <source>
        <dbReference type="Pfam" id="PF01979"/>
    </source>
</evidence>
<name>A0A2K8NY30_9MOLU</name>
<evidence type="ECO:0000256" key="6">
    <source>
        <dbReference type="PIRSR" id="PIRSR038994-1"/>
    </source>
</evidence>
<evidence type="ECO:0000256" key="1">
    <source>
        <dbReference type="ARBA" id="ARBA00010716"/>
    </source>
</evidence>
<dbReference type="SUPFAM" id="SSF51338">
    <property type="entry name" value="Composite domain of metallo-dependent hydrolases"/>
    <property type="match status" value="1"/>
</dbReference>
<evidence type="ECO:0000256" key="7">
    <source>
        <dbReference type="PIRSR" id="PIRSR038994-3"/>
    </source>
</evidence>
<dbReference type="InterPro" id="IPR032466">
    <property type="entry name" value="Metal_Hydrolase"/>
</dbReference>
<dbReference type="SUPFAM" id="SSF51556">
    <property type="entry name" value="Metallo-dependent hydrolases"/>
    <property type="match status" value="1"/>
</dbReference>
<feature type="binding site" evidence="7">
    <location>
        <position position="212"/>
    </location>
    <ligand>
        <name>Zn(2+)</name>
        <dbReference type="ChEBI" id="CHEBI:29105"/>
    </ligand>
</feature>